<sequence>MAFPRQVLDPAERRRLGRPVRGFDARPAYRRAVTWLVLLGPPGLLLVFAALYHLVYGPRWVGVAAVPLAVGYLGGLGWTVRGGALRGRGSAVYLFASGLVRVSREGTTPYRWEELTGVTVTGVQPKPGRPTRWRFAVTAAGGGGFEVGDELPGVRELGDVLVSEITRRVLPAYLAAIEEGRALRFGPFIVSGEGVEKDGRRVPWESVGDAGSGNGLVYVRRRDGSGTLSATAGEVPNAVAFAVLCRRVREAPAGSPRRPAR</sequence>
<dbReference type="Pfam" id="PF20226">
    <property type="entry name" value="DUF6585"/>
    <property type="match status" value="1"/>
</dbReference>
<evidence type="ECO:0000256" key="1">
    <source>
        <dbReference type="SAM" id="Phobius"/>
    </source>
</evidence>
<name>A0A3D9SKP3_9ACTN</name>
<proteinExistence type="predicted"/>
<comment type="caution">
    <text evidence="2">The sequence shown here is derived from an EMBL/GenBank/DDBJ whole genome shotgun (WGS) entry which is preliminary data.</text>
</comment>
<protein>
    <submittedName>
        <fullName evidence="2">Uncharacterized protein</fullName>
    </submittedName>
</protein>
<accession>A0A3D9SKP3</accession>
<evidence type="ECO:0000313" key="2">
    <source>
        <dbReference type="EMBL" id="REE96458.1"/>
    </source>
</evidence>
<keyword evidence="1" id="KW-0472">Membrane</keyword>
<keyword evidence="1" id="KW-1133">Transmembrane helix</keyword>
<dbReference type="RefSeq" id="WP_116022098.1">
    <property type="nucleotide sequence ID" value="NZ_QTTT01000001.1"/>
</dbReference>
<evidence type="ECO:0000313" key="3">
    <source>
        <dbReference type="Proteomes" id="UP000256661"/>
    </source>
</evidence>
<keyword evidence="1" id="KW-0812">Transmembrane</keyword>
<reference evidence="2 3" key="1">
    <citation type="submission" date="2018-08" db="EMBL/GenBank/DDBJ databases">
        <title>Sequencing the genomes of 1000 actinobacteria strains.</title>
        <authorList>
            <person name="Klenk H.-P."/>
        </authorList>
    </citation>
    <scope>NUCLEOTIDE SEQUENCE [LARGE SCALE GENOMIC DNA]</scope>
    <source>
        <strain evidence="2 3">DSM 43927</strain>
    </source>
</reference>
<feature type="transmembrane region" description="Helical" evidence="1">
    <location>
        <begin position="33"/>
        <end position="54"/>
    </location>
</feature>
<dbReference type="OrthoDB" id="153933at2"/>
<dbReference type="InterPro" id="IPR046492">
    <property type="entry name" value="DUF6585"/>
</dbReference>
<feature type="transmembrane region" description="Helical" evidence="1">
    <location>
        <begin position="60"/>
        <end position="80"/>
    </location>
</feature>
<dbReference type="Proteomes" id="UP000256661">
    <property type="component" value="Unassembled WGS sequence"/>
</dbReference>
<dbReference type="EMBL" id="QTTT01000001">
    <property type="protein sequence ID" value="REE96458.1"/>
    <property type="molecule type" value="Genomic_DNA"/>
</dbReference>
<gene>
    <name evidence="2" type="ORF">DFJ69_1895</name>
</gene>
<organism evidence="2 3">
    <name type="scientific">Thermomonospora umbrina</name>
    <dbReference type="NCBI Taxonomy" id="111806"/>
    <lineage>
        <taxon>Bacteria</taxon>
        <taxon>Bacillati</taxon>
        <taxon>Actinomycetota</taxon>
        <taxon>Actinomycetes</taxon>
        <taxon>Streptosporangiales</taxon>
        <taxon>Thermomonosporaceae</taxon>
        <taxon>Thermomonospora</taxon>
    </lineage>
</organism>
<dbReference type="AlphaFoldDB" id="A0A3D9SKP3"/>
<keyword evidence="3" id="KW-1185">Reference proteome</keyword>